<keyword evidence="8" id="KW-1185">Reference proteome</keyword>
<evidence type="ECO:0000313" key="7">
    <source>
        <dbReference type="EMBL" id="MBW8185232.1"/>
    </source>
</evidence>
<evidence type="ECO:0000256" key="6">
    <source>
        <dbReference type="ARBA" id="ARBA00023136"/>
    </source>
</evidence>
<organism evidence="7 8">
    <name type="scientific">Shewanella nanhaiensis</name>
    <dbReference type="NCBI Taxonomy" id="2864872"/>
    <lineage>
        <taxon>Bacteria</taxon>
        <taxon>Pseudomonadati</taxon>
        <taxon>Pseudomonadota</taxon>
        <taxon>Gammaproteobacteria</taxon>
        <taxon>Alteromonadales</taxon>
        <taxon>Shewanellaceae</taxon>
        <taxon>Shewanella</taxon>
    </lineage>
</organism>
<keyword evidence="4" id="KW-0808">Transferase</keyword>
<dbReference type="InterPro" id="IPR043148">
    <property type="entry name" value="TagF_C"/>
</dbReference>
<dbReference type="RefSeq" id="WP_220110669.1">
    <property type="nucleotide sequence ID" value="NZ_JAHZST010000012.1"/>
</dbReference>
<dbReference type="EMBL" id="JAHZST010000012">
    <property type="protein sequence ID" value="MBW8185232.1"/>
    <property type="molecule type" value="Genomic_DNA"/>
</dbReference>
<keyword evidence="3" id="KW-1003">Cell membrane</keyword>
<dbReference type="InterPro" id="IPR043149">
    <property type="entry name" value="TagF_N"/>
</dbReference>
<dbReference type="Proteomes" id="UP001195963">
    <property type="component" value="Unassembled WGS sequence"/>
</dbReference>
<keyword evidence="5" id="KW-0777">Teichoic acid biosynthesis</keyword>
<evidence type="ECO:0000256" key="5">
    <source>
        <dbReference type="ARBA" id="ARBA00022944"/>
    </source>
</evidence>
<reference evidence="7 8" key="1">
    <citation type="submission" date="2021-07" db="EMBL/GenBank/DDBJ databases">
        <title>Shewanella sp. nov, isolated from SCS.</title>
        <authorList>
            <person name="Cao W.R."/>
        </authorList>
    </citation>
    <scope>NUCLEOTIDE SEQUENCE [LARGE SCALE GENOMIC DNA]</scope>
    <source>
        <strain evidence="7 8">NR704-98</strain>
    </source>
</reference>
<keyword evidence="6" id="KW-0472">Membrane</keyword>
<dbReference type="InterPro" id="IPR051612">
    <property type="entry name" value="Teichoic_Acid_Biosynth"/>
</dbReference>
<comment type="caution">
    <text evidence="7">The sequence shown here is derived from an EMBL/GenBank/DDBJ whole genome shotgun (WGS) entry which is preliminary data.</text>
</comment>
<comment type="similarity">
    <text evidence="2">Belongs to the CDP-glycerol glycerophosphotransferase family.</text>
</comment>
<name>A0ABS7E879_9GAMM</name>
<evidence type="ECO:0000256" key="4">
    <source>
        <dbReference type="ARBA" id="ARBA00022679"/>
    </source>
</evidence>
<protein>
    <submittedName>
        <fullName evidence="7">CDP-glycerol glycerophosphotransferase family protein</fullName>
    </submittedName>
</protein>
<evidence type="ECO:0000256" key="3">
    <source>
        <dbReference type="ARBA" id="ARBA00022475"/>
    </source>
</evidence>
<dbReference type="SUPFAM" id="SSF53756">
    <property type="entry name" value="UDP-Glycosyltransferase/glycogen phosphorylase"/>
    <property type="match status" value="1"/>
</dbReference>
<dbReference type="Gene3D" id="3.40.50.12580">
    <property type="match status" value="1"/>
</dbReference>
<dbReference type="PANTHER" id="PTHR37316:SF3">
    <property type="entry name" value="TEICHOIC ACID GLYCEROL-PHOSPHATE TRANSFERASE"/>
    <property type="match status" value="1"/>
</dbReference>
<evidence type="ECO:0000256" key="1">
    <source>
        <dbReference type="ARBA" id="ARBA00004202"/>
    </source>
</evidence>
<accession>A0ABS7E879</accession>
<evidence type="ECO:0000313" key="8">
    <source>
        <dbReference type="Proteomes" id="UP001195963"/>
    </source>
</evidence>
<dbReference type="PANTHER" id="PTHR37316">
    <property type="entry name" value="TEICHOIC ACID GLYCEROL-PHOSPHATE PRIMASE"/>
    <property type="match status" value="1"/>
</dbReference>
<dbReference type="Pfam" id="PF04464">
    <property type="entry name" value="Glyphos_transf"/>
    <property type="match status" value="1"/>
</dbReference>
<proteinExistence type="inferred from homology"/>
<sequence length="432" mass="50790">MTFFSAIIRKIIYHTAGLCPRVNKAVLGSYKNQFSDNAKYLYLHWQHTGLIRSIWISGDNAVIKRLRKEGFEAYNRRSIVGIFHCLTAKFYFYNSYVGDINQYFAKGAVKINLWHGSPLKKIEFDITSGPLAHTYQADTLLGEWKNRLHYHQQHIKPDMMLSPSPVIDSLFSSAFRLAAHQLIRSGNPRTDYFKRYPEQTKSIPELLNTQYKKVILYVPTWRDSNINNKRDEQKKTIENPYDKGFDWAALSKQLKRNKQLFLVRFHPNEAHLGKDLNQYSNIIDISHWEDVYNILQGVDLLITDQSSLFIDLLLHQVPILFYSFEQGGKPEKLREIYDYAEFLPLVGQVTSNEAINNRYRVYQFQVLMERLDRDETFHISPSTINEYQLLRNIFWQQQKCDAFENIEHYLFSNKKQNKTEGTEKSGLLGSRF</sequence>
<comment type="subcellular location">
    <subcellularLocation>
        <location evidence="1">Cell membrane</location>
        <topology evidence="1">Peripheral membrane protein</topology>
    </subcellularLocation>
</comment>
<dbReference type="InterPro" id="IPR007554">
    <property type="entry name" value="Glycerophosphate_synth"/>
</dbReference>
<evidence type="ECO:0000256" key="2">
    <source>
        <dbReference type="ARBA" id="ARBA00010488"/>
    </source>
</evidence>
<dbReference type="Gene3D" id="3.40.50.11820">
    <property type="match status" value="1"/>
</dbReference>
<gene>
    <name evidence="7" type="ORF">K0625_16350</name>
</gene>